<dbReference type="EMBL" id="JBHLTS010000024">
    <property type="protein sequence ID" value="MFC0516332.1"/>
    <property type="molecule type" value="Genomic_DNA"/>
</dbReference>
<dbReference type="Proteomes" id="UP001589828">
    <property type="component" value="Unassembled WGS sequence"/>
</dbReference>
<keyword evidence="2" id="KW-1185">Reference proteome</keyword>
<evidence type="ECO:0000313" key="1">
    <source>
        <dbReference type="EMBL" id="MFC0516332.1"/>
    </source>
</evidence>
<organism evidence="1 2">
    <name type="scientific">Mucilaginibacter angelicae</name>
    <dbReference type="NCBI Taxonomy" id="869718"/>
    <lineage>
        <taxon>Bacteria</taxon>
        <taxon>Pseudomonadati</taxon>
        <taxon>Bacteroidota</taxon>
        <taxon>Sphingobacteriia</taxon>
        <taxon>Sphingobacteriales</taxon>
        <taxon>Sphingobacteriaceae</taxon>
        <taxon>Mucilaginibacter</taxon>
    </lineage>
</organism>
<sequence>MGLFYKVSPKTLLETRNKIFVETAIPALQKKGFEKSPFTSSWFGRNNLNGFSYALCRVSGHSRMEFIETHISRGDRWIKIFLNIFELQPQVTSVQQLRGMDGFQFHLPPNSITRMRLRIDDFKGMPLFRTKEHKLRRYYSKWGFNKRVAQLNRLIANDLNNIDHFVSRWYELHKPLLTDWNGNRIDKK</sequence>
<name>A0ABV6LA34_9SPHI</name>
<proteinExistence type="predicted"/>
<gene>
    <name evidence="1" type="ORF">ACFFGT_19090</name>
</gene>
<accession>A0ABV6LA34</accession>
<dbReference type="RefSeq" id="WP_377024118.1">
    <property type="nucleotide sequence ID" value="NZ_JBHLTS010000024.1"/>
</dbReference>
<comment type="caution">
    <text evidence="1">The sequence shown here is derived from an EMBL/GenBank/DDBJ whole genome shotgun (WGS) entry which is preliminary data.</text>
</comment>
<evidence type="ECO:0008006" key="3">
    <source>
        <dbReference type="Google" id="ProtNLM"/>
    </source>
</evidence>
<evidence type="ECO:0000313" key="2">
    <source>
        <dbReference type="Proteomes" id="UP001589828"/>
    </source>
</evidence>
<reference evidence="1 2" key="1">
    <citation type="submission" date="2024-09" db="EMBL/GenBank/DDBJ databases">
        <authorList>
            <person name="Sun Q."/>
            <person name="Mori K."/>
        </authorList>
    </citation>
    <scope>NUCLEOTIDE SEQUENCE [LARGE SCALE GENOMIC DNA]</scope>
    <source>
        <strain evidence="1 2">NCAIM B.02415</strain>
    </source>
</reference>
<protein>
    <recommendedName>
        <fullName evidence="3">DUF4304 domain-containing protein</fullName>
    </recommendedName>
</protein>